<organism evidence="1 2">
    <name type="scientific">Dictyocaulus viviparus</name>
    <name type="common">Bovine lungworm</name>
    <dbReference type="NCBI Taxonomy" id="29172"/>
    <lineage>
        <taxon>Eukaryota</taxon>
        <taxon>Metazoa</taxon>
        <taxon>Ecdysozoa</taxon>
        <taxon>Nematoda</taxon>
        <taxon>Chromadorea</taxon>
        <taxon>Rhabditida</taxon>
        <taxon>Rhabditina</taxon>
        <taxon>Rhabditomorpha</taxon>
        <taxon>Strongyloidea</taxon>
        <taxon>Metastrongylidae</taxon>
        <taxon>Dictyocaulus</taxon>
    </lineage>
</organism>
<reference evidence="2" key="2">
    <citation type="journal article" date="2016" name="Sci. Rep.">
        <title>Dictyocaulus viviparus genome, variome and transcriptome elucidate lungworm biology and support future intervention.</title>
        <authorList>
            <person name="McNulty S.N."/>
            <person name="Strube C."/>
            <person name="Rosa B.A."/>
            <person name="Martin J.C."/>
            <person name="Tyagi R."/>
            <person name="Choi Y.J."/>
            <person name="Wang Q."/>
            <person name="Hallsworth Pepin K."/>
            <person name="Zhang X."/>
            <person name="Ozersky P."/>
            <person name="Wilson R.K."/>
            <person name="Sternberg P.W."/>
            <person name="Gasser R.B."/>
            <person name="Mitreva M."/>
        </authorList>
    </citation>
    <scope>NUCLEOTIDE SEQUENCE [LARGE SCALE GENOMIC DNA]</scope>
    <source>
        <strain evidence="2">HannoverDv2000</strain>
    </source>
</reference>
<dbReference type="EMBL" id="KN716150">
    <property type="protein sequence ID" value="KJH53724.1"/>
    <property type="molecule type" value="Genomic_DNA"/>
</dbReference>
<dbReference type="AlphaFoldDB" id="A0A0D8YCG1"/>
<evidence type="ECO:0000313" key="2">
    <source>
        <dbReference type="Proteomes" id="UP000053766"/>
    </source>
</evidence>
<evidence type="ECO:0000313" key="1">
    <source>
        <dbReference type="EMBL" id="KJH53724.1"/>
    </source>
</evidence>
<protein>
    <submittedName>
        <fullName evidence="1">Uncharacterized protein</fullName>
    </submittedName>
</protein>
<accession>A0A0D8YCG1</accession>
<proteinExistence type="predicted"/>
<name>A0A0D8YCG1_DICVI</name>
<gene>
    <name evidence="1" type="ORF">DICVIV_00153</name>
</gene>
<sequence>MTVVLVEEKMFIHLDSILVKSRQHESFAYYNNQYSQHTTLYCVAAGLFLLSEKVNEQSANRRREHYGNYGLNSCHVYSNAIDKRN</sequence>
<dbReference type="Proteomes" id="UP000053766">
    <property type="component" value="Unassembled WGS sequence"/>
</dbReference>
<keyword evidence="2" id="KW-1185">Reference proteome</keyword>
<reference evidence="1 2" key="1">
    <citation type="submission" date="2013-11" db="EMBL/GenBank/DDBJ databases">
        <title>Draft genome of the bovine lungworm Dictyocaulus viviparus.</title>
        <authorList>
            <person name="Mitreva M."/>
        </authorList>
    </citation>
    <scope>NUCLEOTIDE SEQUENCE [LARGE SCALE GENOMIC DNA]</scope>
    <source>
        <strain evidence="1 2">HannoverDv2000</strain>
    </source>
</reference>